<keyword evidence="1" id="KW-0732">Signal</keyword>
<accession>A0A6C2YVX7</accession>
<dbReference type="SUPFAM" id="SSF51735">
    <property type="entry name" value="NAD(P)-binding Rossmann-fold domains"/>
    <property type="match status" value="1"/>
</dbReference>
<dbReference type="PROSITE" id="PS51318">
    <property type="entry name" value="TAT"/>
    <property type="match status" value="1"/>
</dbReference>
<evidence type="ECO:0000313" key="5">
    <source>
        <dbReference type="Proteomes" id="UP000464378"/>
    </source>
</evidence>
<protein>
    <recommendedName>
        <fullName evidence="6">Gfo/Idh/MocA-like oxidoreductase N-terminal domain-containing protein</fullName>
    </recommendedName>
</protein>
<dbReference type="KEGG" id="tim:GMBLW1_34130"/>
<organism evidence="4">
    <name type="scientific">Tuwongella immobilis</name>
    <dbReference type="NCBI Taxonomy" id="692036"/>
    <lineage>
        <taxon>Bacteria</taxon>
        <taxon>Pseudomonadati</taxon>
        <taxon>Planctomycetota</taxon>
        <taxon>Planctomycetia</taxon>
        <taxon>Gemmatales</taxon>
        <taxon>Gemmataceae</taxon>
        <taxon>Tuwongella</taxon>
    </lineage>
</organism>
<dbReference type="Gene3D" id="3.40.50.720">
    <property type="entry name" value="NAD(P)-binding Rossmann-like Domain"/>
    <property type="match status" value="1"/>
</dbReference>
<evidence type="ECO:0000313" key="4">
    <source>
        <dbReference type="EMBL" id="VIP05780.1"/>
    </source>
</evidence>
<dbReference type="InterPro" id="IPR036291">
    <property type="entry name" value="NAD(P)-bd_dom_sf"/>
</dbReference>
<dbReference type="InterPro" id="IPR000683">
    <property type="entry name" value="Gfo/Idh/MocA-like_OxRdtase_N"/>
</dbReference>
<keyword evidence="5" id="KW-1185">Reference proteome</keyword>
<dbReference type="EMBL" id="LR593887">
    <property type="protein sequence ID" value="VTS08916.1"/>
    <property type="molecule type" value="Genomic_DNA"/>
</dbReference>
<dbReference type="GO" id="GO:0000166">
    <property type="term" value="F:nucleotide binding"/>
    <property type="evidence" value="ECO:0007669"/>
    <property type="project" value="InterPro"/>
</dbReference>
<name>A0A6C2YVX7_9BACT</name>
<dbReference type="RefSeq" id="WP_162661004.1">
    <property type="nucleotide sequence ID" value="NZ_LR593887.1"/>
</dbReference>
<dbReference type="Proteomes" id="UP000464378">
    <property type="component" value="Chromosome"/>
</dbReference>
<evidence type="ECO:0000259" key="3">
    <source>
        <dbReference type="Pfam" id="PF22725"/>
    </source>
</evidence>
<gene>
    <name evidence="4" type="ORF">GMBLW1_34130</name>
</gene>
<dbReference type="Pfam" id="PF01408">
    <property type="entry name" value="GFO_IDH_MocA"/>
    <property type="match status" value="1"/>
</dbReference>
<sequence length="426" mass="46805">MTTPNNSPSTNRRDFLAATSAVTAASLLSPGGVFAAGNGTLKVGLVGCGGRGTGAATNALNADPGVKITALADVFPEQVGKSLNLLAREYPGRVEVPADRQFSGFDAYQQLLKTDVDVVLLCTPPGFRPQHLKAAVEAGKHIFCEKPMAVDAVGVRSVIETSKLAKQKKLNLVGGFCYRYDLPKRETIKRIHDGAIGDVLTIHTSYNTGTIWHRGSNPKWSEMEYQMRNWYYFTWLSGDHYVEQHIHSIDKALWVMKDQHPVSAVALGGRQQRTDEKYGNIWDHFSVIFEYANGAKVFTNTRQQAGCYNEVTDYVYGTKGIAELMSHKIDVFGGSKWNYSGDAPNMYDYEHVELFQAIRKGTTINDGETMTASTLMGIMGRMAAYTGKKITWEEALNSKESLVPSTFAWGANPVPPIAIPGKTKFA</sequence>
<dbReference type="Pfam" id="PF22725">
    <property type="entry name" value="GFO_IDH_MocA_C3"/>
    <property type="match status" value="1"/>
</dbReference>
<dbReference type="Gene3D" id="3.30.360.10">
    <property type="entry name" value="Dihydrodipicolinate Reductase, domain 2"/>
    <property type="match status" value="1"/>
</dbReference>
<feature type="domain" description="GFO/IDH/MocA-like oxidoreductase" evidence="3">
    <location>
        <begin position="189"/>
        <end position="322"/>
    </location>
</feature>
<dbReference type="InterPro" id="IPR055170">
    <property type="entry name" value="GFO_IDH_MocA-like_dom"/>
</dbReference>
<dbReference type="InParanoid" id="A0A6C2YVX7"/>
<evidence type="ECO:0000259" key="2">
    <source>
        <dbReference type="Pfam" id="PF01408"/>
    </source>
</evidence>
<feature type="domain" description="Gfo/Idh/MocA-like oxidoreductase N-terminal" evidence="2">
    <location>
        <begin position="41"/>
        <end position="163"/>
    </location>
</feature>
<dbReference type="PANTHER" id="PTHR43818">
    <property type="entry name" value="BCDNA.GH03377"/>
    <property type="match status" value="1"/>
</dbReference>
<dbReference type="PANTHER" id="PTHR43818:SF5">
    <property type="entry name" value="OXIDOREDUCTASE FAMILY PROTEIN"/>
    <property type="match status" value="1"/>
</dbReference>
<dbReference type="InterPro" id="IPR050463">
    <property type="entry name" value="Gfo/Idh/MocA_oxidrdct_glycsds"/>
</dbReference>
<dbReference type="InterPro" id="IPR006311">
    <property type="entry name" value="TAT_signal"/>
</dbReference>
<dbReference type="SUPFAM" id="SSF55347">
    <property type="entry name" value="Glyceraldehyde-3-phosphate dehydrogenase-like, C-terminal domain"/>
    <property type="match status" value="1"/>
</dbReference>
<feature type="chain" id="PRO_5036383967" description="Gfo/Idh/MocA-like oxidoreductase N-terminal domain-containing protein" evidence="1">
    <location>
        <begin position="36"/>
        <end position="426"/>
    </location>
</feature>
<reference evidence="4" key="1">
    <citation type="submission" date="2019-04" db="EMBL/GenBank/DDBJ databases">
        <authorList>
            <consortium name="Science for Life Laboratories"/>
        </authorList>
    </citation>
    <scope>NUCLEOTIDE SEQUENCE</scope>
    <source>
        <strain evidence="4">MBLW1</strain>
    </source>
</reference>
<evidence type="ECO:0008006" key="6">
    <source>
        <dbReference type="Google" id="ProtNLM"/>
    </source>
</evidence>
<feature type="signal peptide" evidence="1">
    <location>
        <begin position="1"/>
        <end position="35"/>
    </location>
</feature>
<dbReference type="AlphaFoldDB" id="A0A6C2YVX7"/>
<proteinExistence type="predicted"/>
<evidence type="ECO:0000256" key="1">
    <source>
        <dbReference type="SAM" id="SignalP"/>
    </source>
</evidence>
<dbReference type="EMBL" id="LR586016">
    <property type="protein sequence ID" value="VIP05780.1"/>
    <property type="molecule type" value="Genomic_DNA"/>
</dbReference>